<comment type="caution">
    <text evidence="3">The sequence shown here is derived from an EMBL/GenBank/DDBJ whole genome shotgun (WGS) entry which is preliminary data.</text>
</comment>
<reference evidence="3" key="1">
    <citation type="journal article" date="2023" name="Mol. Phylogenet. Evol.">
        <title>Genome-scale phylogeny and comparative genomics of the fungal order Sordariales.</title>
        <authorList>
            <person name="Hensen N."/>
            <person name="Bonometti L."/>
            <person name="Westerberg I."/>
            <person name="Brannstrom I.O."/>
            <person name="Guillou S."/>
            <person name="Cros-Aarteil S."/>
            <person name="Calhoun S."/>
            <person name="Haridas S."/>
            <person name="Kuo A."/>
            <person name="Mondo S."/>
            <person name="Pangilinan J."/>
            <person name="Riley R."/>
            <person name="LaButti K."/>
            <person name="Andreopoulos B."/>
            <person name="Lipzen A."/>
            <person name="Chen C."/>
            <person name="Yan M."/>
            <person name="Daum C."/>
            <person name="Ng V."/>
            <person name="Clum A."/>
            <person name="Steindorff A."/>
            <person name="Ohm R.A."/>
            <person name="Martin F."/>
            <person name="Silar P."/>
            <person name="Natvig D.O."/>
            <person name="Lalanne C."/>
            <person name="Gautier V."/>
            <person name="Ament-Velasquez S.L."/>
            <person name="Kruys A."/>
            <person name="Hutchinson M.I."/>
            <person name="Powell A.J."/>
            <person name="Barry K."/>
            <person name="Miller A.N."/>
            <person name="Grigoriev I.V."/>
            <person name="Debuchy R."/>
            <person name="Gladieux P."/>
            <person name="Hiltunen Thoren M."/>
            <person name="Johannesson H."/>
        </authorList>
    </citation>
    <scope>NUCLEOTIDE SEQUENCE</scope>
    <source>
        <strain evidence="3">CBS 757.83</strain>
    </source>
</reference>
<accession>A0AAN6Q4G1</accession>
<feature type="compositionally biased region" description="Pro residues" evidence="1">
    <location>
        <begin position="13"/>
        <end position="25"/>
    </location>
</feature>
<sequence length="166" mass="17600">MTTPTDPREPPMAQLPPSSPTPPPREPLKSFGQEYQYAETLQNPYPEVVFTGPSNPARGAASTSPAIAGVGDRTQEASSASHDAFSSHRPDTAGSKNTALHEDIWVEPRGAPWYKAVSPKKWAIVIVCTLGVTGVVLAILGAMNKLTPSRSEPTTAPSPDAKKDGR</sequence>
<protein>
    <recommendedName>
        <fullName evidence="5">Transmembrane protein</fullName>
    </recommendedName>
</protein>
<evidence type="ECO:0000313" key="4">
    <source>
        <dbReference type="Proteomes" id="UP001305647"/>
    </source>
</evidence>
<feature type="transmembrane region" description="Helical" evidence="2">
    <location>
        <begin position="122"/>
        <end position="143"/>
    </location>
</feature>
<proteinExistence type="predicted"/>
<feature type="region of interest" description="Disordered" evidence="1">
    <location>
        <begin position="1"/>
        <end position="97"/>
    </location>
</feature>
<organism evidence="3 4">
    <name type="scientific">Parathielavia hyrcaniae</name>
    <dbReference type="NCBI Taxonomy" id="113614"/>
    <lineage>
        <taxon>Eukaryota</taxon>
        <taxon>Fungi</taxon>
        <taxon>Dikarya</taxon>
        <taxon>Ascomycota</taxon>
        <taxon>Pezizomycotina</taxon>
        <taxon>Sordariomycetes</taxon>
        <taxon>Sordariomycetidae</taxon>
        <taxon>Sordariales</taxon>
        <taxon>Chaetomiaceae</taxon>
        <taxon>Parathielavia</taxon>
    </lineage>
</organism>
<evidence type="ECO:0000256" key="2">
    <source>
        <dbReference type="SAM" id="Phobius"/>
    </source>
</evidence>
<dbReference type="AlphaFoldDB" id="A0AAN6Q4G1"/>
<evidence type="ECO:0000256" key="1">
    <source>
        <dbReference type="SAM" id="MobiDB-lite"/>
    </source>
</evidence>
<gene>
    <name evidence="3" type="ORF">N658DRAFT_422111</name>
</gene>
<evidence type="ECO:0008006" key="5">
    <source>
        <dbReference type="Google" id="ProtNLM"/>
    </source>
</evidence>
<feature type="region of interest" description="Disordered" evidence="1">
    <location>
        <begin position="146"/>
        <end position="166"/>
    </location>
</feature>
<evidence type="ECO:0000313" key="3">
    <source>
        <dbReference type="EMBL" id="KAK4103358.1"/>
    </source>
</evidence>
<dbReference type="EMBL" id="MU863629">
    <property type="protein sequence ID" value="KAK4103358.1"/>
    <property type="molecule type" value="Genomic_DNA"/>
</dbReference>
<keyword evidence="2" id="KW-1133">Transmembrane helix</keyword>
<feature type="compositionally biased region" description="Polar residues" evidence="1">
    <location>
        <begin position="146"/>
        <end position="157"/>
    </location>
</feature>
<name>A0AAN6Q4G1_9PEZI</name>
<dbReference type="Proteomes" id="UP001305647">
    <property type="component" value="Unassembled WGS sequence"/>
</dbReference>
<keyword evidence="2" id="KW-0812">Transmembrane</keyword>
<keyword evidence="4" id="KW-1185">Reference proteome</keyword>
<reference evidence="3" key="2">
    <citation type="submission" date="2023-05" db="EMBL/GenBank/DDBJ databases">
        <authorList>
            <consortium name="Lawrence Berkeley National Laboratory"/>
            <person name="Steindorff A."/>
            <person name="Hensen N."/>
            <person name="Bonometti L."/>
            <person name="Westerberg I."/>
            <person name="Brannstrom I.O."/>
            <person name="Guillou S."/>
            <person name="Cros-Aarteil S."/>
            <person name="Calhoun S."/>
            <person name="Haridas S."/>
            <person name="Kuo A."/>
            <person name="Mondo S."/>
            <person name="Pangilinan J."/>
            <person name="Riley R."/>
            <person name="Labutti K."/>
            <person name="Andreopoulos B."/>
            <person name="Lipzen A."/>
            <person name="Chen C."/>
            <person name="Yanf M."/>
            <person name="Daum C."/>
            <person name="Ng V."/>
            <person name="Clum A."/>
            <person name="Ohm R."/>
            <person name="Martin F."/>
            <person name="Silar P."/>
            <person name="Natvig D."/>
            <person name="Lalanne C."/>
            <person name="Gautier V."/>
            <person name="Ament-Velasquez S.L."/>
            <person name="Kruys A."/>
            <person name="Hutchinson M.I."/>
            <person name="Powell A.J."/>
            <person name="Barry K."/>
            <person name="Miller A.N."/>
            <person name="Grigoriev I.V."/>
            <person name="Debuchy R."/>
            <person name="Gladieux P."/>
            <person name="Thoren M.H."/>
            <person name="Johannesson H."/>
        </authorList>
    </citation>
    <scope>NUCLEOTIDE SEQUENCE</scope>
    <source>
        <strain evidence="3">CBS 757.83</strain>
    </source>
</reference>
<keyword evidence="2" id="KW-0472">Membrane</keyword>